<comment type="caution">
    <text evidence="2">The sequence shown here is derived from an EMBL/GenBank/DDBJ whole genome shotgun (WGS) entry which is preliminary data.</text>
</comment>
<dbReference type="InterPro" id="IPR036465">
    <property type="entry name" value="vWFA_dom_sf"/>
</dbReference>
<gene>
    <name evidence="2" type="ORF">N7537_003771</name>
</gene>
<dbReference type="EMBL" id="JAQJAE010000002">
    <property type="protein sequence ID" value="KAJ5607152.1"/>
    <property type="molecule type" value="Genomic_DNA"/>
</dbReference>
<reference evidence="2" key="1">
    <citation type="journal article" date="2023" name="IMA Fungus">
        <title>Comparative genomic study of the Penicillium genus elucidates a diverse pangenome and 15 lateral gene transfer events.</title>
        <authorList>
            <person name="Petersen C."/>
            <person name="Sorensen T."/>
            <person name="Nielsen M.R."/>
            <person name="Sondergaard T.E."/>
            <person name="Sorensen J.L."/>
            <person name="Fitzpatrick D.A."/>
            <person name="Frisvad J.C."/>
            <person name="Nielsen K.L."/>
        </authorList>
    </citation>
    <scope>NUCLEOTIDE SEQUENCE</scope>
    <source>
        <strain evidence="2">IBT 12815</strain>
    </source>
</reference>
<evidence type="ECO:0000313" key="3">
    <source>
        <dbReference type="Proteomes" id="UP001213799"/>
    </source>
</evidence>
<evidence type="ECO:0008006" key="4">
    <source>
        <dbReference type="Google" id="ProtNLM"/>
    </source>
</evidence>
<sequence length="431" mass="47354">MQSDEADILPETAAADVPTKTTSDDVASARSLPNSIPESSDTQDRNQSGGSNSMSKGIEDNAESTGVFNGIDSDITTAHPPTNLDLPPEIDFLEQETAPTNDGNPFSSTIINRESGNTTNTNCGNTENRDCGNTTTNNTTSQNIQQAVIARKYQTFITNNYSSFFSPDDPSIKTVIHKAAAEMIHITQKYGMAPSRGHGMVELALFDMVIVCDNSGSMWRYAAAMKNTLRQLVTITSLLLPKGITIQFLNPNKDGRDLHENITHGSQVDEIFQMVQFISIRRAIGLSGVPGSRGLGEVVKERILHPMIFRKARARELKRPVITVMITDAQVSSQDGETLKSTVRSCKESQVLQFYGEKAALFLFSRVGNSRKGEKFVRELESDDTIKDILHCSPGSLDRWQEEFQTPGSEDKYTGMLIDIFLTALDRDGTA</sequence>
<evidence type="ECO:0000313" key="2">
    <source>
        <dbReference type="EMBL" id="KAJ5607152.1"/>
    </source>
</evidence>
<reference evidence="2" key="2">
    <citation type="submission" date="2023-01" db="EMBL/GenBank/DDBJ databases">
        <authorList>
            <person name="Petersen C."/>
        </authorList>
    </citation>
    <scope>NUCLEOTIDE SEQUENCE</scope>
    <source>
        <strain evidence="2">IBT 12815</strain>
    </source>
</reference>
<keyword evidence="3" id="KW-1185">Reference proteome</keyword>
<name>A0AAD6H6J2_9EURO</name>
<feature type="compositionally biased region" description="Polar residues" evidence="1">
    <location>
        <begin position="19"/>
        <end position="55"/>
    </location>
</feature>
<feature type="compositionally biased region" description="Polar residues" evidence="1">
    <location>
        <begin position="97"/>
        <end position="115"/>
    </location>
</feature>
<protein>
    <recommendedName>
        <fullName evidence="4">VWFA domain-containing protein</fullName>
    </recommendedName>
</protein>
<dbReference type="PANTHER" id="PTHR34706:SF1">
    <property type="entry name" value="VWFA DOMAIN-CONTAINING PROTEIN"/>
    <property type="match status" value="1"/>
</dbReference>
<organism evidence="2 3">
    <name type="scientific">Penicillium hordei</name>
    <dbReference type="NCBI Taxonomy" id="40994"/>
    <lineage>
        <taxon>Eukaryota</taxon>
        <taxon>Fungi</taxon>
        <taxon>Dikarya</taxon>
        <taxon>Ascomycota</taxon>
        <taxon>Pezizomycotina</taxon>
        <taxon>Eurotiomycetes</taxon>
        <taxon>Eurotiomycetidae</taxon>
        <taxon>Eurotiales</taxon>
        <taxon>Aspergillaceae</taxon>
        <taxon>Penicillium</taxon>
    </lineage>
</organism>
<feature type="region of interest" description="Disordered" evidence="1">
    <location>
        <begin position="1"/>
        <end position="139"/>
    </location>
</feature>
<feature type="compositionally biased region" description="Low complexity" evidence="1">
    <location>
        <begin position="116"/>
        <end position="126"/>
    </location>
</feature>
<dbReference type="SUPFAM" id="SSF53300">
    <property type="entry name" value="vWA-like"/>
    <property type="match status" value="1"/>
</dbReference>
<dbReference type="RefSeq" id="XP_056754577.1">
    <property type="nucleotide sequence ID" value="XM_056894829.1"/>
</dbReference>
<evidence type="ECO:0000256" key="1">
    <source>
        <dbReference type="SAM" id="MobiDB-lite"/>
    </source>
</evidence>
<dbReference type="AlphaFoldDB" id="A0AAD6H6J2"/>
<dbReference type="GeneID" id="81585071"/>
<dbReference type="Proteomes" id="UP001213799">
    <property type="component" value="Unassembled WGS sequence"/>
</dbReference>
<proteinExistence type="predicted"/>
<dbReference type="PANTHER" id="PTHR34706">
    <property type="entry name" value="SLR1338 PROTEIN"/>
    <property type="match status" value="1"/>
</dbReference>
<accession>A0AAD6H6J2</accession>